<dbReference type="InterPro" id="IPR029058">
    <property type="entry name" value="AB_hydrolase_fold"/>
</dbReference>
<organism evidence="2 3">
    <name type="scientific">Wenyingzhuangia marina</name>
    <dbReference type="NCBI Taxonomy" id="1195760"/>
    <lineage>
        <taxon>Bacteria</taxon>
        <taxon>Pseudomonadati</taxon>
        <taxon>Bacteroidota</taxon>
        <taxon>Flavobacteriia</taxon>
        <taxon>Flavobacteriales</taxon>
        <taxon>Flavobacteriaceae</taxon>
        <taxon>Wenyingzhuangia</taxon>
    </lineage>
</organism>
<dbReference type="EMBL" id="FQXQ01000007">
    <property type="protein sequence ID" value="SHH92183.1"/>
    <property type="molecule type" value="Genomic_DNA"/>
</dbReference>
<evidence type="ECO:0000259" key="1">
    <source>
        <dbReference type="Pfam" id="PF20408"/>
    </source>
</evidence>
<dbReference type="InterPro" id="IPR046879">
    <property type="entry name" value="KANL3/Tex30_Abhydrolase"/>
</dbReference>
<gene>
    <name evidence="2" type="ORF">SAMN05444281_2735</name>
</gene>
<dbReference type="SUPFAM" id="SSF53474">
    <property type="entry name" value="alpha/beta-Hydrolases"/>
    <property type="match status" value="1"/>
</dbReference>
<proteinExistence type="predicted"/>
<protein>
    <recommendedName>
        <fullName evidence="1">KANL3/Tex30 alpha/beta hydrolase-like domain-containing protein</fullName>
    </recommendedName>
</protein>
<dbReference type="Gene3D" id="3.40.50.1820">
    <property type="entry name" value="alpha/beta hydrolase"/>
    <property type="match status" value="1"/>
</dbReference>
<sequence>MTKPQQKKLFLIGRDNWLKDTDLKYILLNHLKKSGHKIIWEDPSEFFLFKVRQLEINYFYWVPEALKTINIRFIKILYGITHWDYFKYLKKRRNNSPEALKKNLKSILSKLNKDIIIISRSSGGRFASSVADELNIKHIICLSYPFQNPNNGVEPDRYIHLEHLKTPMTIFQGDKDEYGGLEVKDKYMLSPNINLQFVDADHDFNLSTKDWEKVLTQIDTIIKNV</sequence>
<feature type="domain" description="KANL3/Tex30 alpha/beta hydrolase-like" evidence="1">
    <location>
        <begin position="90"/>
        <end position="220"/>
    </location>
</feature>
<reference evidence="3" key="1">
    <citation type="submission" date="2016-11" db="EMBL/GenBank/DDBJ databases">
        <authorList>
            <person name="Varghese N."/>
            <person name="Submissions S."/>
        </authorList>
    </citation>
    <scope>NUCLEOTIDE SEQUENCE [LARGE SCALE GENOMIC DNA]</scope>
    <source>
        <strain evidence="3">DSM 100572</strain>
    </source>
</reference>
<accession>A0A1M5WZ50</accession>
<keyword evidence="3" id="KW-1185">Reference proteome</keyword>
<name>A0A1M5WZ50_9FLAO</name>
<evidence type="ECO:0000313" key="2">
    <source>
        <dbReference type="EMBL" id="SHH92183.1"/>
    </source>
</evidence>
<dbReference type="OrthoDB" id="652634at2"/>
<dbReference type="RefSeq" id="WP_073122489.1">
    <property type="nucleotide sequence ID" value="NZ_BMEN01000007.1"/>
</dbReference>
<evidence type="ECO:0000313" key="3">
    <source>
        <dbReference type="Proteomes" id="UP000184109"/>
    </source>
</evidence>
<dbReference type="Pfam" id="PF20408">
    <property type="entry name" value="Abhydrolase_11"/>
    <property type="match status" value="1"/>
</dbReference>
<dbReference type="AlphaFoldDB" id="A0A1M5WZ50"/>
<dbReference type="STRING" id="1195760.SAMN05444281_2735"/>
<dbReference type="Proteomes" id="UP000184109">
    <property type="component" value="Unassembled WGS sequence"/>
</dbReference>